<feature type="transmembrane region" description="Helical" evidence="1">
    <location>
        <begin position="88"/>
        <end position="111"/>
    </location>
</feature>
<feature type="transmembrane region" description="Helical" evidence="1">
    <location>
        <begin position="131"/>
        <end position="153"/>
    </location>
</feature>
<evidence type="ECO:0008006" key="4">
    <source>
        <dbReference type="Google" id="ProtNLM"/>
    </source>
</evidence>
<proteinExistence type="predicted"/>
<reference evidence="2 3" key="1">
    <citation type="submission" date="2017-10" db="EMBL/GenBank/DDBJ databases">
        <title>The draft genome sequence of Lewinella nigricans NBRC 102662.</title>
        <authorList>
            <person name="Wang K."/>
        </authorList>
    </citation>
    <scope>NUCLEOTIDE SEQUENCE [LARGE SCALE GENOMIC DNA]</scope>
    <source>
        <strain evidence="2 3">NBRC 102662</strain>
    </source>
</reference>
<organism evidence="2 3">
    <name type="scientific">Flavilitoribacter nigricans (strain ATCC 23147 / DSM 23189 / NBRC 102662 / NCIMB 1420 / SS-2)</name>
    <name type="common">Lewinella nigricans</name>
    <dbReference type="NCBI Taxonomy" id="1122177"/>
    <lineage>
        <taxon>Bacteria</taxon>
        <taxon>Pseudomonadati</taxon>
        <taxon>Bacteroidota</taxon>
        <taxon>Saprospiria</taxon>
        <taxon>Saprospirales</taxon>
        <taxon>Lewinellaceae</taxon>
        <taxon>Flavilitoribacter</taxon>
    </lineage>
</organism>
<accession>A0A2D0NDU3</accession>
<sequence>MSEREDLIWKYLDGQLDADDRKRVEDTLETDPSFRELYMQSEVLHQNLGALETEIPSMRFAQNVMDSLPAVRELATGPLVSVKWLRSFFGGTIALLLAFFSSGVAIAPAATAQENHRIDRMIDRFYALFELIPANIMIMAGIIMISLLVLLSLDRWLQKRFLRS</sequence>
<evidence type="ECO:0000313" key="2">
    <source>
        <dbReference type="EMBL" id="PHN06681.1"/>
    </source>
</evidence>
<dbReference type="AlphaFoldDB" id="A0A2D0NDU3"/>
<comment type="caution">
    <text evidence="2">The sequence shown here is derived from an EMBL/GenBank/DDBJ whole genome shotgun (WGS) entry which is preliminary data.</text>
</comment>
<dbReference type="Proteomes" id="UP000223913">
    <property type="component" value="Unassembled WGS sequence"/>
</dbReference>
<name>A0A2D0NDU3_FLAN2</name>
<evidence type="ECO:0000256" key="1">
    <source>
        <dbReference type="SAM" id="Phobius"/>
    </source>
</evidence>
<dbReference type="EMBL" id="PDUD01000017">
    <property type="protein sequence ID" value="PHN06681.1"/>
    <property type="molecule type" value="Genomic_DNA"/>
</dbReference>
<keyword evidence="3" id="KW-1185">Reference proteome</keyword>
<dbReference type="OrthoDB" id="796197at2"/>
<dbReference type="RefSeq" id="WP_099149937.1">
    <property type="nucleotide sequence ID" value="NZ_PDUD01000017.1"/>
</dbReference>
<gene>
    <name evidence="2" type="ORF">CRP01_10315</name>
</gene>
<keyword evidence="1" id="KW-0472">Membrane</keyword>
<evidence type="ECO:0000313" key="3">
    <source>
        <dbReference type="Proteomes" id="UP000223913"/>
    </source>
</evidence>
<keyword evidence="1" id="KW-1133">Transmembrane helix</keyword>
<protein>
    <recommendedName>
        <fullName evidence="4">Zinc-finger domain-containing protein</fullName>
    </recommendedName>
</protein>
<keyword evidence="1" id="KW-0812">Transmembrane</keyword>